<proteinExistence type="predicted"/>
<sequence>MKLNPTWRRVLHVLIVLYVLAYACLLLYGFWQMHVEPL</sequence>
<protein>
    <submittedName>
        <fullName evidence="2">Uncharacterized protein</fullName>
    </submittedName>
</protein>
<evidence type="ECO:0000256" key="1">
    <source>
        <dbReference type="SAM" id="Phobius"/>
    </source>
</evidence>
<keyword evidence="3" id="KW-1185">Reference proteome</keyword>
<dbReference type="KEGG" id="pbh:AAW51_2749"/>
<reference evidence="2 3" key="1">
    <citation type="submission" date="2015-05" db="EMBL/GenBank/DDBJ databases">
        <authorList>
            <person name="Tang B."/>
            <person name="Yu Y."/>
        </authorList>
    </citation>
    <scope>NUCLEOTIDE SEQUENCE [LARGE SCALE GENOMIC DNA]</scope>
    <source>
        <strain evidence="2 3">DSM 7029</strain>
    </source>
</reference>
<keyword evidence="1" id="KW-0812">Transmembrane</keyword>
<gene>
    <name evidence="2" type="ORF">AAW51_2749</name>
</gene>
<name>A0A0G3BSB1_9BURK</name>
<dbReference type="STRING" id="413882.AAW51_2749"/>
<dbReference type="AlphaFoldDB" id="A0A0G3BSB1"/>
<keyword evidence="1" id="KW-1133">Transmembrane helix</keyword>
<evidence type="ECO:0000313" key="3">
    <source>
        <dbReference type="Proteomes" id="UP000035352"/>
    </source>
</evidence>
<dbReference type="Proteomes" id="UP000035352">
    <property type="component" value="Chromosome"/>
</dbReference>
<dbReference type="PROSITE" id="PS51257">
    <property type="entry name" value="PROKAR_LIPOPROTEIN"/>
    <property type="match status" value="1"/>
</dbReference>
<accession>A0A0G3BSB1</accession>
<dbReference type="EMBL" id="CP011371">
    <property type="protein sequence ID" value="AKJ29440.1"/>
    <property type="molecule type" value="Genomic_DNA"/>
</dbReference>
<organism evidence="2 3">
    <name type="scientific">Caldimonas brevitalea</name>
    <dbReference type="NCBI Taxonomy" id="413882"/>
    <lineage>
        <taxon>Bacteria</taxon>
        <taxon>Pseudomonadati</taxon>
        <taxon>Pseudomonadota</taxon>
        <taxon>Betaproteobacteria</taxon>
        <taxon>Burkholderiales</taxon>
        <taxon>Sphaerotilaceae</taxon>
        <taxon>Caldimonas</taxon>
    </lineage>
</organism>
<keyword evidence="1" id="KW-0472">Membrane</keyword>
<feature type="transmembrane region" description="Helical" evidence="1">
    <location>
        <begin position="12"/>
        <end position="31"/>
    </location>
</feature>
<evidence type="ECO:0000313" key="2">
    <source>
        <dbReference type="EMBL" id="AKJ29440.1"/>
    </source>
</evidence>